<keyword evidence="3" id="KW-1185">Reference proteome</keyword>
<comment type="caution">
    <text evidence="2">The sequence shown here is derived from an EMBL/GenBank/DDBJ whole genome shotgun (WGS) entry which is preliminary data.</text>
</comment>
<gene>
    <name evidence="2" type="ORF">J5Y05_26400</name>
</gene>
<dbReference type="RefSeq" id="WP_210875594.1">
    <property type="nucleotide sequence ID" value="NZ_JAGPNL010000009.1"/>
</dbReference>
<accession>A0A941B373</accession>
<sequence>MTGTRRVRRSPAAALCLLLAAPACHGPAADPELAGVQRLLDRRAAAVLGHDRAAYARTGAPAGFDALGAVPLAAWSYRVTRLERDGNTATAEADLRYRVDGYDPGAVTARRAVRLVRDVGGQWSVGEERPAPGAGEQPWDQGEVRAVRGERGLVLGVGRGAGELNGLADLADKAVPAVSDAWGEEWPRRVLVLVPRSLEDMARLLGSPPSAYRDIAAVTTGVTGGPAPAPADRIIVNPEAYALLGATGRQVVLTHETAHVATRHATTAATPLWLSEGYADWAAYRGGPYTPAEAAPELARAVREDKAPVRLPADGDFGPDGGPQATARAYEGGWLACRMIADQWGEDRLDAFYRAVGAHGRREGALATALDTVLHTTPQRFTERWTTYLRTSLA</sequence>
<name>A0A941B373_9ACTN</name>
<evidence type="ECO:0000256" key="1">
    <source>
        <dbReference type="SAM" id="SignalP"/>
    </source>
</evidence>
<evidence type="ECO:0000313" key="2">
    <source>
        <dbReference type="EMBL" id="MBQ0829991.1"/>
    </source>
</evidence>
<evidence type="ECO:0000313" key="3">
    <source>
        <dbReference type="Proteomes" id="UP000677875"/>
    </source>
</evidence>
<keyword evidence="1" id="KW-0732">Signal</keyword>
<organism evidence="2 3">
    <name type="scientific">Streptomyces tagetis</name>
    <dbReference type="NCBI Taxonomy" id="2820809"/>
    <lineage>
        <taxon>Bacteria</taxon>
        <taxon>Bacillati</taxon>
        <taxon>Actinomycetota</taxon>
        <taxon>Actinomycetes</taxon>
        <taxon>Kitasatosporales</taxon>
        <taxon>Streptomycetaceae</taxon>
        <taxon>Streptomyces</taxon>
    </lineage>
</organism>
<reference evidence="2" key="1">
    <citation type="submission" date="2021-04" db="EMBL/GenBank/DDBJ databases">
        <title>Genome seq and assembly of Streptomyces sp. RG38.</title>
        <authorList>
            <person name="Chhetri G."/>
        </authorList>
    </citation>
    <scope>NUCLEOTIDE SEQUENCE</scope>
    <source>
        <strain evidence="2">RG38</strain>
    </source>
</reference>
<dbReference type="EMBL" id="JAGPNL010000009">
    <property type="protein sequence ID" value="MBQ0829991.1"/>
    <property type="molecule type" value="Genomic_DNA"/>
</dbReference>
<dbReference type="AlphaFoldDB" id="A0A941B373"/>
<protein>
    <recommendedName>
        <fullName evidence="4">Lipoprotein</fullName>
    </recommendedName>
</protein>
<dbReference type="SUPFAM" id="SSF55486">
    <property type="entry name" value="Metalloproteases ('zincins'), catalytic domain"/>
    <property type="match status" value="1"/>
</dbReference>
<feature type="chain" id="PRO_5039017177" description="Lipoprotein" evidence="1">
    <location>
        <begin position="26"/>
        <end position="394"/>
    </location>
</feature>
<evidence type="ECO:0008006" key="4">
    <source>
        <dbReference type="Google" id="ProtNLM"/>
    </source>
</evidence>
<feature type="signal peptide" evidence="1">
    <location>
        <begin position="1"/>
        <end position="25"/>
    </location>
</feature>
<proteinExistence type="predicted"/>
<dbReference type="Proteomes" id="UP000677875">
    <property type="component" value="Unassembled WGS sequence"/>
</dbReference>